<feature type="compositionally biased region" description="Pro residues" evidence="8">
    <location>
        <begin position="569"/>
        <end position="583"/>
    </location>
</feature>
<dbReference type="InterPro" id="IPR041006">
    <property type="entry name" value="Morc_S5"/>
</dbReference>
<evidence type="ECO:0000313" key="10">
    <source>
        <dbReference type="EMBL" id="PIK58987.1"/>
    </source>
</evidence>
<keyword evidence="11" id="KW-1185">Reference proteome</keyword>
<reference evidence="10 11" key="1">
    <citation type="journal article" date="2017" name="PLoS Biol.">
        <title>The sea cucumber genome provides insights into morphological evolution and visceral regeneration.</title>
        <authorList>
            <person name="Zhang X."/>
            <person name="Sun L."/>
            <person name="Yuan J."/>
            <person name="Sun Y."/>
            <person name="Gao Y."/>
            <person name="Zhang L."/>
            <person name="Li S."/>
            <person name="Dai H."/>
            <person name="Hamel J.F."/>
            <person name="Liu C."/>
            <person name="Yu Y."/>
            <person name="Liu S."/>
            <person name="Lin W."/>
            <person name="Guo K."/>
            <person name="Jin S."/>
            <person name="Xu P."/>
            <person name="Storey K.B."/>
            <person name="Huan P."/>
            <person name="Zhang T."/>
            <person name="Zhou Y."/>
            <person name="Zhang J."/>
            <person name="Lin C."/>
            <person name="Li X."/>
            <person name="Xing L."/>
            <person name="Huo D."/>
            <person name="Sun M."/>
            <person name="Wang L."/>
            <person name="Mercier A."/>
            <person name="Li F."/>
            <person name="Yang H."/>
            <person name="Xiang J."/>
        </authorList>
    </citation>
    <scope>NUCLEOTIDE SEQUENCE [LARGE SCALE GENOMIC DNA]</scope>
    <source>
        <strain evidence="10">Shaxun</strain>
        <tissue evidence="10">Muscle</tissue>
    </source>
</reference>
<evidence type="ECO:0000256" key="1">
    <source>
        <dbReference type="ARBA" id="ARBA00004123"/>
    </source>
</evidence>
<comment type="subcellular location">
    <subcellularLocation>
        <location evidence="1">Nucleus</location>
    </subcellularLocation>
</comment>
<dbReference type="EMBL" id="MRZV01000096">
    <property type="protein sequence ID" value="PIK58987.1"/>
    <property type="molecule type" value="Genomic_DNA"/>
</dbReference>
<feature type="region of interest" description="Disordered" evidence="8">
    <location>
        <begin position="477"/>
        <end position="675"/>
    </location>
</feature>
<evidence type="ECO:0000256" key="8">
    <source>
        <dbReference type="SAM" id="MobiDB-lite"/>
    </source>
</evidence>
<keyword evidence="5 7" id="KW-0175">Coiled coil</keyword>
<evidence type="ECO:0000256" key="6">
    <source>
        <dbReference type="ARBA" id="ARBA00023242"/>
    </source>
</evidence>
<dbReference type="Pfam" id="PF23327">
    <property type="entry name" value="Chromo_MORC2_6th"/>
    <property type="match status" value="1"/>
</dbReference>
<dbReference type="InterPro" id="IPR011124">
    <property type="entry name" value="Znf_CW"/>
</dbReference>
<feature type="compositionally biased region" description="Basic residues" evidence="8">
    <location>
        <begin position="514"/>
        <end position="523"/>
    </location>
</feature>
<feature type="coiled-coil region" evidence="7">
    <location>
        <begin position="192"/>
        <end position="259"/>
    </location>
</feature>
<dbReference type="PANTHER" id="PTHR23337">
    <property type="entry name" value="ZINC FINGER CW-TYPE COILED-COIL DOMAIN PROTEIN 1"/>
    <property type="match status" value="1"/>
</dbReference>
<dbReference type="Pfam" id="PF07496">
    <property type="entry name" value="zf-CW"/>
    <property type="match status" value="1"/>
</dbReference>
<name>A0A2G8LFH6_STIJA</name>
<dbReference type="InterPro" id="IPR056360">
    <property type="entry name" value="Chromo_MORC2_6th"/>
</dbReference>
<feature type="region of interest" description="Disordered" evidence="8">
    <location>
        <begin position="766"/>
        <end position="859"/>
    </location>
</feature>
<keyword evidence="3" id="KW-0863">Zinc-finger</keyword>
<dbReference type="OrthoDB" id="10251809at2759"/>
<feature type="compositionally biased region" description="Basic and acidic residues" evidence="8">
    <location>
        <begin position="836"/>
        <end position="859"/>
    </location>
</feature>
<dbReference type="STRING" id="307972.A0A2G8LFH6"/>
<evidence type="ECO:0000256" key="5">
    <source>
        <dbReference type="ARBA" id="ARBA00023054"/>
    </source>
</evidence>
<gene>
    <name evidence="10" type="ORF">BSL78_04087</name>
</gene>
<dbReference type="PANTHER" id="PTHR23337:SF3">
    <property type="entry name" value="MORC FAMILY CW-TYPE ZINC FINGER 2"/>
    <property type="match status" value="1"/>
</dbReference>
<dbReference type="Proteomes" id="UP000230750">
    <property type="component" value="Unassembled WGS sequence"/>
</dbReference>
<dbReference type="PROSITE" id="PS51050">
    <property type="entry name" value="ZF_CW"/>
    <property type="match status" value="1"/>
</dbReference>
<feature type="domain" description="CW-type" evidence="9">
    <location>
        <begin position="397"/>
        <end position="450"/>
    </location>
</feature>
<dbReference type="Gene3D" id="3.30.40.100">
    <property type="match status" value="1"/>
</dbReference>
<keyword evidence="6" id="KW-0539">Nucleus</keyword>
<evidence type="ECO:0000256" key="3">
    <source>
        <dbReference type="ARBA" id="ARBA00022771"/>
    </source>
</evidence>
<dbReference type="GO" id="GO:0005634">
    <property type="term" value="C:nucleus"/>
    <property type="evidence" value="ECO:0007669"/>
    <property type="project" value="UniProtKB-SubCell"/>
</dbReference>
<organism evidence="10 11">
    <name type="scientific">Stichopus japonicus</name>
    <name type="common">Sea cucumber</name>
    <dbReference type="NCBI Taxonomy" id="307972"/>
    <lineage>
        <taxon>Eukaryota</taxon>
        <taxon>Metazoa</taxon>
        <taxon>Echinodermata</taxon>
        <taxon>Eleutherozoa</taxon>
        <taxon>Echinozoa</taxon>
        <taxon>Holothuroidea</taxon>
        <taxon>Aspidochirotacea</taxon>
        <taxon>Aspidochirotida</taxon>
        <taxon>Stichopodidae</taxon>
        <taxon>Apostichopus</taxon>
    </lineage>
</organism>
<sequence>MLTFQRCYESRRDFILFTKQGQTMTCIMMSRTFLEEEQIKEVIVPMPSFDSRNQRPLAKTAEEKARHQVEMEVIYRYSPFNNDDDFFEQFQRIRTNSGTLVIIYHVKLRDNGQPELDIVSNQNDILTAGTPVSEDADDYVAPERKSLCSYASILYSEPRMKVFIQGQRVQSRILTHLMYKPKMYEFTSYRFKKRSEEAAAKAIEDAKKAENIAREAQSTARELEIKRKDAKSKEARVAVRQAQIKAEHLQAEANMKKELAEGKKKALKGPKTVQFYFGMNLENRSQEGVFIFNRSRLIKMYEALDLQREDSLLYRGIVGMVEVPSIVLEPTSNKQDFADRMEYRFLRKIMKDHMMQYWKDINIEKQGVKKFWESYGYISPHFHYHPSTDAKYIRKRIMDVPIVVQCDNCLKWRILPFSNSHVGHHFDYWECSMNTVASHKSCNVPEQKMNIPCKVLKKETKSDELKKQKLEAEIRRKQEMLSKMQPESSRRDKKHKKRRSPSPSPPSSPEPPRRSSKVRKHVKSAPAKVQRSPPPKPIAKTKPVGKAKPVVKASKPVGKASPVVQKAVPPSPAPKRPAAPSPPMKRAAAVRATAQVSKAAKKQKLSPSMEAEEISETETEKPFGEEKKKRTTLDAEKDVEPEEAASKDVDSSLDDKTTAAEAGDSTSEMNNPNSSRTLALIVMFGEKVEAYINGRWNPGVVVKVKKKTMSSGERWRVKFDRNRQDRFDKWYDNDSKELRLPPKDPEVEGLPIDILEDGVRKIKATKEALIPQETTNMDAPSSASADGALASLPTNTSEPKTNKAKPTESIKPMQRETPATIPTKDGDGESSLAIDEAPKQENKEEEEQKKAETDNKHKG</sequence>
<feature type="compositionally biased region" description="Low complexity" evidence="8">
    <location>
        <begin position="540"/>
        <end position="561"/>
    </location>
</feature>
<feature type="compositionally biased region" description="Basic residues" evidence="8">
    <location>
        <begin position="491"/>
        <end position="500"/>
    </location>
</feature>
<dbReference type="GO" id="GO:0008270">
    <property type="term" value="F:zinc ion binding"/>
    <property type="evidence" value="ECO:0007669"/>
    <property type="project" value="UniProtKB-KW"/>
</dbReference>
<keyword evidence="4" id="KW-0862">Zinc</keyword>
<evidence type="ECO:0000256" key="7">
    <source>
        <dbReference type="SAM" id="Coils"/>
    </source>
</evidence>
<dbReference type="Gene3D" id="2.30.30.140">
    <property type="match status" value="1"/>
</dbReference>
<evidence type="ECO:0000256" key="2">
    <source>
        <dbReference type="ARBA" id="ARBA00022723"/>
    </source>
</evidence>
<feature type="compositionally biased region" description="Polar residues" evidence="8">
    <location>
        <begin position="664"/>
        <end position="675"/>
    </location>
</feature>
<comment type="caution">
    <text evidence="10">The sequence shown here is derived from an EMBL/GenBank/DDBJ whole genome shotgun (WGS) entry which is preliminary data.</text>
</comment>
<dbReference type="AlphaFoldDB" id="A0A2G8LFH6"/>
<protein>
    <submittedName>
        <fullName evidence="10">Putative MORC family CW-type zinc finger protein 2-like</fullName>
    </submittedName>
</protein>
<keyword evidence="2" id="KW-0479">Metal-binding</keyword>
<evidence type="ECO:0000256" key="4">
    <source>
        <dbReference type="ARBA" id="ARBA00022833"/>
    </source>
</evidence>
<accession>A0A2G8LFH6</accession>
<proteinExistence type="predicted"/>
<feature type="compositionally biased region" description="Basic and acidic residues" evidence="8">
    <location>
        <begin position="618"/>
        <end position="658"/>
    </location>
</feature>
<evidence type="ECO:0000313" key="11">
    <source>
        <dbReference type="Proteomes" id="UP000230750"/>
    </source>
</evidence>
<dbReference type="Pfam" id="PF17942">
    <property type="entry name" value="Morc6_S5"/>
    <property type="match status" value="1"/>
</dbReference>
<evidence type="ECO:0000259" key="9">
    <source>
        <dbReference type="PROSITE" id="PS51050"/>
    </source>
</evidence>
<feature type="compositionally biased region" description="Low complexity" evidence="8">
    <location>
        <begin position="778"/>
        <end position="793"/>
    </location>
</feature>